<proteinExistence type="predicted"/>
<evidence type="ECO:0000259" key="5">
    <source>
        <dbReference type="Pfam" id="PF04577"/>
    </source>
</evidence>
<feature type="repeat" description="TPR" evidence="3">
    <location>
        <begin position="81"/>
        <end position="114"/>
    </location>
</feature>
<evidence type="ECO:0000313" key="6">
    <source>
        <dbReference type="EMBL" id="ABG52027.1"/>
    </source>
</evidence>
<feature type="repeat" description="TPR" evidence="3">
    <location>
        <begin position="1773"/>
        <end position="1806"/>
    </location>
</feature>
<evidence type="ECO:0000256" key="4">
    <source>
        <dbReference type="SAM" id="Coils"/>
    </source>
</evidence>
<feature type="repeat" description="TPR" evidence="3">
    <location>
        <begin position="2143"/>
        <end position="2176"/>
    </location>
</feature>
<dbReference type="eggNOG" id="COG0457">
    <property type="taxonomic scope" value="Bacteria"/>
</dbReference>
<feature type="repeat" description="TPR" evidence="3">
    <location>
        <begin position="1977"/>
        <end position="2010"/>
    </location>
</feature>
<feature type="repeat" description="TPR" evidence="3">
    <location>
        <begin position="1704"/>
        <end position="1737"/>
    </location>
</feature>
<dbReference type="Pfam" id="PF13424">
    <property type="entry name" value="TPR_12"/>
    <property type="match status" value="1"/>
</dbReference>
<dbReference type="SUPFAM" id="SSF48452">
    <property type="entry name" value="TPR-like"/>
    <property type="match status" value="8"/>
</dbReference>
<feature type="repeat" description="TPR" evidence="3">
    <location>
        <begin position="1460"/>
        <end position="1493"/>
    </location>
</feature>
<feature type="repeat" description="TPR" evidence="3">
    <location>
        <begin position="2011"/>
        <end position="2044"/>
    </location>
</feature>
<feature type="repeat" description="TPR" evidence="3">
    <location>
        <begin position="2211"/>
        <end position="2244"/>
    </location>
</feature>
<feature type="repeat" description="TPR" evidence="3">
    <location>
        <begin position="1909"/>
        <end position="1942"/>
    </location>
</feature>
<dbReference type="Pfam" id="PF13181">
    <property type="entry name" value="TPR_8"/>
    <property type="match status" value="6"/>
</dbReference>
<dbReference type="STRING" id="203124.Tery_2853"/>
<dbReference type="SMART" id="SM00671">
    <property type="entry name" value="SEL1"/>
    <property type="match status" value="8"/>
</dbReference>
<feature type="coiled-coil region" evidence="4">
    <location>
        <begin position="2044"/>
        <end position="2078"/>
    </location>
</feature>
<dbReference type="eggNOG" id="COG4421">
    <property type="taxonomic scope" value="Bacteria"/>
</dbReference>
<dbReference type="Pfam" id="PF04577">
    <property type="entry name" value="Glyco_transf_61"/>
    <property type="match status" value="1"/>
</dbReference>
<dbReference type="PROSITE" id="PS50293">
    <property type="entry name" value="TPR_REGION"/>
    <property type="match status" value="12"/>
</dbReference>
<feature type="repeat" description="TPR" evidence="3">
    <location>
        <begin position="1094"/>
        <end position="1127"/>
    </location>
</feature>
<dbReference type="Pfam" id="PF13432">
    <property type="entry name" value="TPR_16"/>
    <property type="match status" value="1"/>
</dbReference>
<feature type="repeat" description="TPR" evidence="3">
    <location>
        <begin position="2296"/>
        <end position="2329"/>
    </location>
</feature>
<keyword evidence="1" id="KW-0677">Repeat</keyword>
<protein>
    <submittedName>
        <fullName evidence="6">TPR repeat</fullName>
    </submittedName>
</protein>
<feature type="domain" description="Glycosyltransferase 61 catalytic" evidence="5">
    <location>
        <begin position="538"/>
        <end position="720"/>
    </location>
</feature>
<evidence type="ECO:0000256" key="2">
    <source>
        <dbReference type="ARBA" id="ARBA00022803"/>
    </source>
</evidence>
<sequence length="3172" mass="363587">MQNTPVIQLIDEAKNIAIKGSLCQEKGQLEEAAFYYQQALNQNPNLQQVNYNLGIIHYQQGDLLGAYQSYKKAIALKPDDINAYYNLGIVLQNQGLLISAIDSYQQAINLSKSEKSNSHETIVNCYSNWGCILLHQGQSDAAIAVFKEALLLKPDDFTIYNNIGQALLQKSQLDQAITYLKKSLKLEPQFTISLYHLGQVYQSQGLHEKAVKYFQQIIELEPENLTAYSESFYSLMEQGKLSEAMTNLQKAIQNNSFVEGYCKWSNLLAESTDELDKGKVAGANFLKALKNSNFPNSLSLKEISQYLIEIYLHLGNVSGESDQDEQAKIYYKKALELETVTAEEYVKLGKSLVKQNLINSAIIITNLGLETYPEHPEILENLQSLSKSKKAQKKPKFLSSSCERLNSRPWWEQNFQEFNMLHLGSRIYSCSENQTTTNILSQNNSLKRAETETFVAQLLSGRAWVVPQKKYGMINNAIAIINQDNQLVKELSWNEAGQLGCQNSDENKQEIFDLEELPELEKIDGKVAVLSGLYDHVYFHWMVDILPRLEILKLHGIDLKEIDFFLVSNYQMPFQRESLNVLGIPQNKIISSEQHPYIQAKKLIVPSFPGDLGRLTSWSLEFHRQVFLSRIKQEIFTENKTSSFYPERIYISRNNSRYRRVFNEEEVLLKLSEIGFVCIQPDSMNLKEQIAIFSHAKVIIGAHGSGLTNIIFSPRGTKVIELVSPNYIRHYYCGISQKIGLEHYYLKGEDFGCAPIRKLMYQNPLTEDIILNLNSLEKALKVLGIIEKKKILETVFSSEIKASIQKEQQVGIRKKISQEKKKLPMKQVGQKISLKVNSQEIAGQLNKQAELYLKQKELELAKTTCTQALKSQPDYSPACKTLGNVFYAQGQIETAWYWYTKAIEYQPNFAEAYANLGTLSVKKEQWQEAISYYQKALKIQPKFAGVYRNLARIYQKIGSYTEAEKFSIKAEYLEPVNQKITPENQAIKLTLYYKKLGKRLQSQGEVEAAWQSYKKFLSLEKNDPEIYLNIGSLYAQQEQWIEAIKCYQKSLVIQPNYADAYRQLAIAWRKVGKKTKGDNCLYQAYSLEPGKATAEEHLILGNSLLQQKVISQAISCYCRAIELNPNLLGAYESLGEALKLQGTKKPTTKVFPNYWQNLENSLNLLIGENHQNSQGIIQQVRADDTIHIIQKPENFQRVVSKGVSRVISTFDLKSDLSDSVNYLESSLSVLENSQDKRVTNYKEITKTLAPNKPLIIEADVTNVYGNIEGEKTVMNSPKKANNNQIIHSTLKLKEISKVNEVKQINSTFLLKDMTSNGVRNIPNVYIQEAQKYYEEGFYEKAISQCQQAISLKIDVAAAYIIIGDSQKKIGEIKQAESSYKTALEIQQSYGLIYIVLGNLYVEYKILNLVIYCYEKALEIKLKVAENYYKLAMVLTELGETLGVLDFWYQAYSLEPKKVTANDHFNLGNKLYEKGKIAQAVSCYQNSIELNPNLGTVYYNLSLGLKCLGRWDEAVIYYHKAKEIWADKNQNQNTLKVDMNSDISAKLEAEYENGYQLNSAKIKDKVGENKNQNQKSLKVDMNSDISAKLEAEYENGEQLNSAEIKDKVWENKNQNQKSLKGDVNFNISAKLEDKYQNGHQLSAAEIERKSGELLQLNQIVTNQINYSQKAEVKELLKQAKTYYLEGLFSEAIAICYSVIKVEKNSEAYQIMGKAFQQKNQLDNAINCYAQALKLNPNDSGANYEMGNILALLPGKLEEAISYYRKAIEIEPYLTEAYYSLANILVNQNQLEKVVILYEKLIEIQPNLWEPHHNLGDILIKQEKFSEAISAYGHAIKLNPNSSVSYVKLADILAKVGELSQAINAYYKAIAIDPDFVDAYQYLGDALRNKGEKEEAIKVYRKAIEIRPQLWEVHHKLGSLFQETEELETAANAYRKSIELNPDFCWSYNNLGDVLVRLEKWSEATGVYSRAIELNPDFCWSYNNLGDVLVKLEKWPEAKSVYHQAIELNPDFPWNYYKLADVLVKLEDWEGAIAAYQKAIKLDPDRKDIKQYLADAENQLQEKIANAKQQQEANKKLTKAGQFGKILATQSKSDLEKIAVNNTIKVDANFAEYYHLQGDTLVEKGEKEKAIKVYRKAVEMEPESWEVHHKLGNLLQEIGKLEDAIAAYNESIELKPDLSWSYNNLGDVLVRLGKLNEAIKYYQKAIYLEPNFAWSYYNLAELCFLLEKWDEAVNAYRRFMEIQPDFSPEVEEKLNQALHQQVQGKLEQALSYYRQGIRNDPTDVKSYEKALEIKPDDAELYLGLGHAWIAKGQSEKAILAYQKAIDKNPDIFVWSRHNLKKTMQVGGLEQAFHAFRQAAKLNSQFQTQEVEKNKQDSLQFDTQNNTQTKTVFSTTKKNLLSNPQFLNLEELNICEGNIAPRDWELVIRPEWKVATQFVRNKEIPEINKELVDNDSFFYIKTQDVKQTNPRSYLRQIVRGIKIFEDTIITSSVQLCLQNTNRSEIVIAIFADDKLTNKIYQLSTKVHSNFGWSTTNISINLNKVVKNLPEEVHIGFYINLPTTSAGNLWLAFSELIVIDASSGFKPINFSFFPFGNYSKASARLRTWKLVDCLRKAGHLVTIGYSDKSDVYVFQKLRLFDQLNDRSKMQLRELKHENKVVVYDFDDNYVLPNQGTQEELVAFMNSVDVVTVGSQLLADFANKYHPNVFVLENPVDINTDDIVREPTPELKNIAWFGAPEGILQIKNVNIEEKITTITKGGDIEFEINTVDQTLTEFDLLIFPLEPTEWNLAKNANRMIKAIALGVPVLATATPEHRRVAREFNLGNHFLVNYDGNWNEKLTYLKTNFAQVQEEILVARQRALEIYSTQKITKNWFNNVLGSRKRWIPTQVKRNFTKTYQKNFLSQVAVLIYDYSVTKTFTTCIEESEVNWSDFGSQYIVATTPYEQELKIEKHGFQYLFPENDYLEIFKYFQQIIIEANQDWILLVSGNCILTQGIYEELDRHLSKSDAEPVLLLKVQSYGCLPDIQSNSIFDGIKFMINPNTPDVMLIKRSWVKPYIPLIQTQLNYWGWNITLLALNNQQKNNCCYVNIPVVLRGNSDIDSNLSRQYVKWLEIFPPKIPPQMPDITNQWRRIKHDIIQDIVTNFPDVLPISFTSALEKIDILNDELNRLKKKSR</sequence>
<feature type="repeat" description="TPR" evidence="3">
    <location>
        <begin position="1807"/>
        <end position="1840"/>
    </location>
</feature>
<feature type="repeat" description="TPR" evidence="3">
    <location>
        <begin position="1841"/>
        <end position="1874"/>
    </location>
</feature>
<feature type="repeat" description="TPR" evidence="3">
    <location>
        <begin position="123"/>
        <end position="156"/>
    </location>
</feature>
<feature type="repeat" description="TPR" evidence="3">
    <location>
        <begin position="1024"/>
        <end position="1057"/>
    </location>
</feature>
<dbReference type="InterPro" id="IPR013105">
    <property type="entry name" value="TPR_2"/>
</dbReference>
<dbReference type="Pfam" id="PF13414">
    <property type="entry name" value="TPR_11"/>
    <property type="match status" value="8"/>
</dbReference>
<dbReference type="GO" id="GO:0006493">
    <property type="term" value="P:protein O-linked glycosylation"/>
    <property type="evidence" value="ECO:0007669"/>
    <property type="project" value="InterPro"/>
</dbReference>
<keyword evidence="2 3" id="KW-0802">TPR repeat</keyword>
<dbReference type="OrthoDB" id="182122at2"/>
<dbReference type="RefSeq" id="WP_011612388.1">
    <property type="nucleotide sequence ID" value="NC_008312.1"/>
</dbReference>
<dbReference type="Pfam" id="PF14559">
    <property type="entry name" value="TPR_19"/>
    <property type="match status" value="1"/>
</dbReference>
<feature type="repeat" description="TPR" evidence="3">
    <location>
        <begin position="1875"/>
        <end position="1908"/>
    </location>
</feature>
<keyword evidence="4" id="KW-0175">Coiled coil</keyword>
<dbReference type="PROSITE" id="PS50005">
    <property type="entry name" value="TPR"/>
    <property type="match status" value="29"/>
</dbReference>
<dbReference type="InterPro" id="IPR049625">
    <property type="entry name" value="Glyco_transf_61_cat"/>
</dbReference>
<feature type="repeat" description="TPR" evidence="3">
    <location>
        <begin position="308"/>
        <end position="341"/>
    </location>
</feature>
<dbReference type="InterPro" id="IPR011990">
    <property type="entry name" value="TPR-like_helical_dom_sf"/>
</dbReference>
<feature type="repeat" description="TPR" evidence="3">
    <location>
        <begin position="157"/>
        <end position="190"/>
    </location>
</feature>
<dbReference type="Pfam" id="PF07719">
    <property type="entry name" value="TPR_2"/>
    <property type="match status" value="1"/>
</dbReference>
<dbReference type="HOGENOM" id="CLU_225574_0_0_3"/>
<feature type="repeat" description="TPR" evidence="3">
    <location>
        <begin position="944"/>
        <end position="977"/>
    </location>
</feature>
<feature type="repeat" description="TPR" evidence="3">
    <location>
        <begin position="13"/>
        <end position="46"/>
    </location>
</feature>
<feature type="repeat" description="TPR" evidence="3">
    <location>
        <begin position="2109"/>
        <end position="2142"/>
    </location>
</feature>
<dbReference type="Pfam" id="PF00515">
    <property type="entry name" value="TPR_1"/>
    <property type="match status" value="2"/>
</dbReference>
<evidence type="ECO:0000256" key="3">
    <source>
        <dbReference type="PROSITE-ProRule" id="PRU00339"/>
    </source>
</evidence>
<dbReference type="GO" id="GO:0097363">
    <property type="term" value="F:protein O-acetylglucosaminyltransferase activity"/>
    <property type="evidence" value="ECO:0007669"/>
    <property type="project" value="TreeGrafter"/>
</dbReference>
<feature type="repeat" description="TPR" evidence="3">
    <location>
        <begin position="1356"/>
        <end position="1389"/>
    </location>
</feature>
<feature type="repeat" description="TPR" evidence="3">
    <location>
        <begin position="2177"/>
        <end position="2210"/>
    </location>
</feature>
<reference evidence="6" key="1">
    <citation type="submission" date="2006-06" db="EMBL/GenBank/DDBJ databases">
        <title>Complete sequence of Trichodesmium erythraeum IMS101.</title>
        <authorList>
            <consortium name="US DOE Joint Genome Institute"/>
            <person name="Copeland A."/>
            <person name="Lucas S."/>
            <person name="Lapidus A."/>
            <person name="Barry K."/>
            <person name="Detter J.C."/>
            <person name="Glavina del Rio T."/>
            <person name="Hammon N."/>
            <person name="Israni S."/>
            <person name="Dalin E."/>
            <person name="Tice H."/>
            <person name="Pitluck S."/>
            <person name="Kiss H."/>
            <person name="Munk A.C."/>
            <person name="Brettin T."/>
            <person name="Bruce D."/>
            <person name="Han C."/>
            <person name="Tapia R."/>
            <person name="Gilna P."/>
            <person name="Schmutz J."/>
            <person name="Larimer F."/>
            <person name="Land M."/>
            <person name="Hauser L."/>
            <person name="Kyrpides N."/>
            <person name="Kim E."/>
            <person name="Richardson P."/>
        </authorList>
    </citation>
    <scope>NUCLEOTIDE SEQUENCE [LARGE SCALE GENOMIC DNA]</scope>
    <source>
        <strain evidence="6">IMS101</strain>
    </source>
</reference>
<gene>
    <name evidence="6" type="ordered locus">Tery_2853</name>
</gene>
<dbReference type="EMBL" id="CP000393">
    <property type="protein sequence ID" value="ABG52027.1"/>
    <property type="molecule type" value="Genomic_DNA"/>
</dbReference>
<feature type="repeat" description="TPR" evidence="3">
    <location>
        <begin position="191"/>
        <end position="224"/>
    </location>
</feature>
<dbReference type="Gene3D" id="1.25.40.10">
    <property type="entry name" value="Tetratricopeptide repeat domain"/>
    <property type="match status" value="13"/>
</dbReference>
<feature type="repeat" description="TPR" evidence="3">
    <location>
        <begin position="990"/>
        <end position="1023"/>
    </location>
</feature>
<organism evidence="6">
    <name type="scientific">Trichodesmium erythraeum (strain IMS101)</name>
    <dbReference type="NCBI Taxonomy" id="203124"/>
    <lineage>
        <taxon>Bacteria</taxon>
        <taxon>Bacillati</taxon>
        <taxon>Cyanobacteriota</taxon>
        <taxon>Cyanophyceae</taxon>
        <taxon>Oscillatoriophycideae</taxon>
        <taxon>Oscillatoriales</taxon>
        <taxon>Microcoleaceae</taxon>
        <taxon>Trichodesmium</taxon>
    </lineage>
</organism>
<dbReference type="KEGG" id="ter:Tery_2853"/>
<accession>Q110P7</accession>
<feature type="repeat" description="TPR" evidence="3">
    <location>
        <begin position="47"/>
        <end position="80"/>
    </location>
</feature>
<dbReference type="SMART" id="SM00028">
    <property type="entry name" value="TPR"/>
    <property type="match status" value="40"/>
</dbReference>
<dbReference type="InterPro" id="IPR037919">
    <property type="entry name" value="OGT"/>
</dbReference>
<feature type="repeat" description="TPR" evidence="3">
    <location>
        <begin position="910"/>
        <end position="943"/>
    </location>
</feature>
<dbReference type="InterPro" id="IPR006597">
    <property type="entry name" value="Sel1-like"/>
</dbReference>
<dbReference type="PANTHER" id="PTHR44366">
    <property type="entry name" value="UDP-N-ACETYLGLUCOSAMINE--PEPTIDE N-ACETYLGLUCOSAMINYLTRANSFERASE 110 KDA SUBUNIT"/>
    <property type="match status" value="1"/>
</dbReference>
<dbReference type="InterPro" id="IPR019734">
    <property type="entry name" value="TPR_rpt"/>
</dbReference>
<feature type="repeat" description="TPR" evidence="3">
    <location>
        <begin position="1943"/>
        <end position="1976"/>
    </location>
</feature>
<dbReference type="PANTHER" id="PTHR44366:SF1">
    <property type="entry name" value="UDP-N-ACETYLGLUCOSAMINE--PEPTIDE N-ACETYLGLUCOSAMINYLTRANSFERASE 110 KDA SUBUNIT"/>
    <property type="match status" value="1"/>
</dbReference>
<feature type="repeat" description="TPR" evidence="3">
    <location>
        <begin position="876"/>
        <end position="909"/>
    </location>
</feature>
<name>Q110P7_TRIEI</name>
<evidence type="ECO:0000256" key="1">
    <source>
        <dbReference type="ARBA" id="ARBA00022737"/>
    </source>
</evidence>